<evidence type="ECO:0000313" key="2">
    <source>
        <dbReference type="Proteomes" id="UP001549077"/>
    </source>
</evidence>
<gene>
    <name evidence="1" type="ORF">ABID08_004877</name>
</gene>
<comment type="caution">
    <text evidence="1">The sequence shown here is derived from an EMBL/GenBank/DDBJ whole genome shotgun (WGS) entry which is preliminary data.</text>
</comment>
<evidence type="ECO:0000313" key="1">
    <source>
        <dbReference type="EMBL" id="MET3757496.1"/>
    </source>
</evidence>
<protein>
    <recommendedName>
        <fullName evidence="3">AraC family transcriptional regulator</fullName>
    </recommendedName>
</protein>
<accession>A0ABV2MM54</accession>
<reference evidence="1 2" key="1">
    <citation type="submission" date="2024-06" db="EMBL/GenBank/DDBJ databases">
        <title>Genomic Encyclopedia of Type Strains, Phase IV (KMG-IV): sequencing the most valuable type-strain genomes for metagenomic binning, comparative biology and taxonomic classification.</title>
        <authorList>
            <person name="Goeker M."/>
        </authorList>
    </citation>
    <scope>NUCLEOTIDE SEQUENCE [LARGE SCALE GENOMIC DNA]</scope>
    <source>
        <strain evidence="1 2">DSM 29288</strain>
    </source>
</reference>
<proteinExistence type="predicted"/>
<evidence type="ECO:0008006" key="3">
    <source>
        <dbReference type="Google" id="ProtNLM"/>
    </source>
</evidence>
<organism evidence="1 2">
    <name type="scientific">Rhizobium binae</name>
    <dbReference type="NCBI Taxonomy" id="1138190"/>
    <lineage>
        <taxon>Bacteria</taxon>
        <taxon>Pseudomonadati</taxon>
        <taxon>Pseudomonadota</taxon>
        <taxon>Alphaproteobacteria</taxon>
        <taxon>Hyphomicrobiales</taxon>
        <taxon>Rhizobiaceae</taxon>
        <taxon>Rhizobium/Agrobacterium group</taxon>
        <taxon>Rhizobium</taxon>
    </lineage>
</organism>
<dbReference type="EMBL" id="JBEPMY010000018">
    <property type="protein sequence ID" value="MET3757496.1"/>
    <property type="molecule type" value="Genomic_DNA"/>
</dbReference>
<sequence>MPERMQNRRFALNPAPFFPRSPAIDHFNRMCAAMDFNPIAMPVRLANGEIHIHACIHHSLQNFMGHA</sequence>
<keyword evidence="2" id="KW-1185">Reference proteome</keyword>
<name>A0ABV2MM54_9HYPH</name>
<dbReference type="Proteomes" id="UP001549077">
    <property type="component" value="Unassembled WGS sequence"/>
</dbReference>